<feature type="transmembrane region" description="Helical" evidence="1">
    <location>
        <begin position="99"/>
        <end position="118"/>
    </location>
</feature>
<evidence type="ECO:0000256" key="1">
    <source>
        <dbReference type="SAM" id="Phobius"/>
    </source>
</evidence>
<dbReference type="InterPro" id="IPR050927">
    <property type="entry name" value="TRPM"/>
</dbReference>
<sequence>MLVVFSLFVLTDLHPMEEKFPSIYEYIVYAWAATSLTEKIRQAIVMGNFQSFEWRQLSLNAMTWFSFWTLFEMLMYLMFITSVFLRLTMPAGRFHNARMMYAVTLGTFIINSMQFFLVSKQIGPKVIMIGRMVSKDTVVSLLTNDLNN</sequence>
<protein>
    <submittedName>
        <fullName evidence="2">Uncharacterized protein</fullName>
    </submittedName>
</protein>
<keyword evidence="3" id="KW-1185">Reference proteome</keyword>
<dbReference type="GO" id="GO:0099604">
    <property type="term" value="F:ligand-gated calcium channel activity"/>
    <property type="evidence" value="ECO:0007669"/>
    <property type="project" value="TreeGrafter"/>
</dbReference>
<feature type="transmembrane region" description="Helical" evidence="1">
    <location>
        <begin position="65"/>
        <end position="87"/>
    </location>
</feature>
<dbReference type="PANTHER" id="PTHR13800">
    <property type="entry name" value="TRANSIENT RECEPTOR POTENTIAL CATION CHANNEL, SUBFAMILY M, MEMBER 6"/>
    <property type="match status" value="1"/>
</dbReference>
<dbReference type="Proteomes" id="UP000596742">
    <property type="component" value="Unassembled WGS sequence"/>
</dbReference>
<reference evidence="2" key="1">
    <citation type="submission" date="2018-11" db="EMBL/GenBank/DDBJ databases">
        <authorList>
            <person name="Alioto T."/>
            <person name="Alioto T."/>
        </authorList>
    </citation>
    <scope>NUCLEOTIDE SEQUENCE</scope>
</reference>
<evidence type="ECO:0000313" key="2">
    <source>
        <dbReference type="EMBL" id="VDI12580.1"/>
    </source>
</evidence>
<keyword evidence="1" id="KW-0812">Transmembrane</keyword>
<organism evidence="2 3">
    <name type="scientific">Mytilus galloprovincialis</name>
    <name type="common">Mediterranean mussel</name>
    <dbReference type="NCBI Taxonomy" id="29158"/>
    <lineage>
        <taxon>Eukaryota</taxon>
        <taxon>Metazoa</taxon>
        <taxon>Spiralia</taxon>
        <taxon>Lophotrochozoa</taxon>
        <taxon>Mollusca</taxon>
        <taxon>Bivalvia</taxon>
        <taxon>Autobranchia</taxon>
        <taxon>Pteriomorphia</taxon>
        <taxon>Mytilida</taxon>
        <taxon>Mytiloidea</taxon>
        <taxon>Mytilidae</taxon>
        <taxon>Mytilinae</taxon>
        <taxon>Mytilus</taxon>
    </lineage>
</organism>
<dbReference type="AlphaFoldDB" id="A0A8B6D128"/>
<comment type="caution">
    <text evidence="2">The sequence shown here is derived from an EMBL/GenBank/DDBJ whole genome shotgun (WGS) entry which is preliminary data.</text>
</comment>
<dbReference type="PANTHER" id="PTHR13800:SF12">
    <property type="entry name" value="TRANSIENT RECEPTOR POTENTIAL CATION CHANNEL SUBFAMILY M MEMBER-LIKE 2"/>
    <property type="match status" value="1"/>
</dbReference>
<gene>
    <name evidence="2" type="ORF">MGAL_10B055269</name>
</gene>
<evidence type="ECO:0000313" key="3">
    <source>
        <dbReference type="Proteomes" id="UP000596742"/>
    </source>
</evidence>
<name>A0A8B6D128_MYTGA</name>
<accession>A0A8B6D128</accession>
<keyword evidence="1" id="KW-1133">Transmembrane helix</keyword>
<dbReference type="OrthoDB" id="9983120at2759"/>
<dbReference type="GO" id="GO:0005886">
    <property type="term" value="C:plasma membrane"/>
    <property type="evidence" value="ECO:0007669"/>
    <property type="project" value="TreeGrafter"/>
</dbReference>
<proteinExistence type="predicted"/>
<dbReference type="EMBL" id="UYJE01002656">
    <property type="protein sequence ID" value="VDI12580.1"/>
    <property type="molecule type" value="Genomic_DNA"/>
</dbReference>
<keyword evidence="1" id="KW-0472">Membrane</keyword>